<gene>
    <name evidence="1" type="ORF">B0H16DRAFT_1469934</name>
</gene>
<dbReference type="EMBL" id="JARKIB010000163">
    <property type="protein sequence ID" value="KAJ7729823.1"/>
    <property type="molecule type" value="Genomic_DNA"/>
</dbReference>
<evidence type="ECO:0000313" key="2">
    <source>
        <dbReference type="Proteomes" id="UP001215598"/>
    </source>
</evidence>
<dbReference type="Proteomes" id="UP001215598">
    <property type="component" value="Unassembled WGS sequence"/>
</dbReference>
<protein>
    <submittedName>
        <fullName evidence="1">Uncharacterized protein</fullName>
    </submittedName>
</protein>
<evidence type="ECO:0000313" key="1">
    <source>
        <dbReference type="EMBL" id="KAJ7729823.1"/>
    </source>
</evidence>
<name>A0AAD7MSD0_9AGAR</name>
<keyword evidence="2" id="KW-1185">Reference proteome</keyword>
<sequence>MHNTQNNSRGPPRLKALSKSIQQVLVWRPTSAHSPLGARFHEFNTGIEIEVLVWRLTSAYNGPLWKFQELNTGITTESLYGGSPQYIGVKNSRFQELNTGIEMKSWAAHLNAWRNNVRRCQEVGGGSTEVEQQSSGMAAYLNPFHICYKFQESPGLAAHLNILVSRTVDFKRFNTGSITKSWSRCSLRGIVTGYDYHIQEVQHRDRNEVLIWQLTSTHSAYSSQISRGIKMKSWSGCLLRGIVTGYDYYIQGHMSKFSTGIEMKSWSGSSPPPIGSHCRLEFQEVQHRNKNEVLVWLLAPRHRHWT</sequence>
<comment type="caution">
    <text evidence="1">The sequence shown here is derived from an EMBL/GenBank/DDBJ whole genome shotgun (WGS) entry which is preliminary data.</text>
</comment>
<accession>A0AAD7MSD0</accession>
<dbReference type="AlphaFoldDB" id="A0AAD7MSD0"/>
<organism evidence="1 2">
    <name type="scientific">Mycena metata</name>
    <dbReference type="NCBI Taxonomy" id="1033252"/>
    <lineage>
        <taxon>Eukaryota</taxon>
        <taxon>Fungi</taxon>
        <taxon>Dikarya</taxon>
        <taxon>Basidiomycota</taxon>
        <taxon>Agaricomycotina</taxon>
        <taxon>Agaricomycetes</taxon>
        <taxon>Agaricomycetidae</taxon>
        <taxon>Agaricales</taxon>
        <taxon>Marasmiineae</taxon>
        <taxon>Mycenaceae</taxon>
        <taxon>Mycena</taxon>
    </lineage>
</organism>
<reference evidence="1" key="1">
    <citation type="submission" date="2023-03" db="EMBL/GenBank/DDBJ databases">
        <title>Massive genome expansion in bonnet fungi (Mycena s.s.) driven by repeated elements and novel gene families across ecological guilds.</title>
        <authorList>
            <consortium name="Lawrence Berkeley National Laboratory"/>
            <person name="Harder C.B."/>
            <person name="Miyauchi S."/>
            <person name="Viragh M."/>
            <person name="Kuo A."/>
            <person name="Thoen E."/>
            <person name="Andreopoulos B."/>
            <person name="Lu D."/>
            <person name="Skrede I."/>
            <person name="Drula E."/>
            <person name="Henrissat B."/>
            <person name="Morin E."/>
            <person name="Kohler A."/>
            <person name="Barry K."/>
            <person name="LaButti K."/>
            <person name="Morin E."/>
            <person name="Salamov A."/>
            <person name="Lipzen A."/>
            <person name="Mereny Z."/>
            <person name="Hegedus B."/>
            <person name="Baldrian P."/>
            <person name="Stursova M."/>
            <person name="Weitz H."/>
            <person name="Taylor A."/>
            <person name="Grigoriev I.V."/>
            <person name="Nagy L.G."/>
            <person name="Martin F."/>
            <person name="Kauserud H."/>
        </authorList>
    </citation>
    <scope>NUCLEOTIDE SEQUENCE</scope>
    <source>
        <strain evidence="1">CBHHK182m</strain>
    </source>
</reference>
<proteinExistence type="predicted"/>